<organism evidence="2 3">
    <name type="scientific">Escallonia rubra</name>
    <dbReference type="NCBI Taxonomy" id="112253"/>
    <lineage>
        <taxon>Eukaryota</taxon>
        <taxon>Viridiplantae</taxon>
        <taxon>Streptophyta</taxon>
        <taxon>Embryophyta</taxon>
        <taxon>Tracheophyta</taxon>
        <taxon>Spermatophyta</taxon>
        <taxon>Magnoliopsida</taxon>
        <taxon>eudicotyledons</taxon>
        <taxon>Gunneridae</taxon>
        <taxon>Pentapetalae</taxon>
        <taxon>asterids</taxon>
        <taxon>campanulids</taxon>
        <taxon>Escalloniales</taxon>
        <taxon>Escalloniaceae</taxon>
        <taxon>Escallonia</taxon>
    </lineage>
</organism>
<dbReference type="AlphaFoldDB" id="A0AA88RPP3"/>
<comment type="caution">
    <text evidence="2">The sequence shown here is derived from an EMBL/GenBank/DDBJ whole genome shotgun (WGS) entry which is preliminary data.</text>
</comment>
<evidence type="ECO:0000259" key="1">
    <source>
        <dbReference type="Pfam" id="PF13976"/>
    </source>
</evidence>
<evidence type="ECO:0000313" key="3">
    <source>
        <dbReference type="Proteomes" id="UP001187471"/>
    </source>
</evidence>
<dbReference type="EMBL" id="JAVXUO010000271">
    <property type="protein sequence ID" value="KAK2993798.1"/>
    <property type="molecule type" value="Genomic_DNA"/>
</dbReference>
<evidence type="ECO:0000313" key="2">
    <source>
        <dbReference type="EMBL" id="KAK2993798.1"/>
    </source>
</evidence>
<dbReference type="Pfam" id="PF13976">
    <property type="entry name" value="gag_pre-integrs"/>
    <property type="match status" value="1"/>
</dbReference>
<dbReference type="Proteomes" id="UP001187471">
    <property type="component" value="Unassembled WGS sequence"/>
</dbReference>
<keyword evidence="3" id="KW-1185">Reference proteome</keyword>
<gene>
    <name evidence="2" type="ORF">RJ640_027676</name>
</gene>
<name>A0AA88RPP3_9ASTE</name>
<reference evidence="2" key="1">
    <citation type="submission" date="2022-12" db="EMBL/GenBank/DDBJ databases">
        <title>Draft genome assemblies for two species of Escallonia (Escalloniales).</title>
        <authorList>
            <person name="Chanderbali A."/>
            <person name="Dervinis C."/>
            <person name="Anghel I."/>
            <person name="Soltis D."/>
            <person name="Soltis P."/>
            <person name="Zapata F."/>
        </authorList>
    </citation>
    <scope>NUCLEOTIDE SEQUENCE</scope>
    <source>
        <strain evidence="2">UCBG92.1500</strain>
        <tissue evidence="2">Leaf</tissue>
    </source>
</reference>
<feature type="domain" description="GAG-pre-integrase" evidence="1">
    <location>
        <begin position="116"/>
        <end position="170"/>
    </location>
</feature>
<accession>A0AA88RPP3</accession>
<dbReference type="InterPro" id="IPR025724">
    <property type="entry name" value="GAG-pre-integrase_dom"/>
</dbReference>
<sequence length="213" mass="22577">MRAGVCVIDLKFECKDRGERDGGLTSFGAGAAFGVEGVKAAGHAVGNGLFEEATALGPLGGAGGGAAGDGGLELGDRGPGGGVSVSAGVLVHEIVVLRLEIHRLLCGSIVIEEAAAASSYDIDSDTTKLWHMRLGHMSERGMDVLSKQGLLRSKKTGKLDFCKHCVFRKQCKNELNENERQKVALHIGRLQLNPQDISNVSQAYQEEEQPENH</sequence>
<proteinExistence type="predicted"/>
<protein>
    <recommendedName>
        <fullName evidence="1">GAG-pre-integrase domain-containing protein</fullName>
    </recommendedName>
</protein>